<organism evidence="1 2">
    <name type="scientific">Caenorhabditis auriculariae</name>
    <dbReference type="NCBI Taxonomy" id="2777116"/>
    <lineage>
        <taxon>Eukaryota</taxon>
        <taxon>Metazoa</taxon>
        <taxon>Ecdysozoa</taxon>
        <taxon>Nematoda</taxon>
        <taxon>Chromadorea</taxon>
        <taxon>Rhabditida</taxon>
        <taxon>Rhabditina</taxon>
        <taxon>Rhabditomorpha</taxon>
        <taxon>Rhabditoidea</taxon>
        <taxon>Rhabditidae</taxon>
        <taxon>Peloderinae</taxon>
        <taxon>Caenorhabditis</taxon>
    </lineage>
</organism>
<evidence type="ECO:0008006" key="3">
    <source>
        <dbReference type="Google" id="ProtNLM"/>
    </source>
</evidence>
<keyword evidence="2" id="KW-1185">Reference proteome</keyword>
<dbReference type="OrthoDB" id="5799464at2759"/>
<dbReference type="EMBL" id="CAJGYM010000022">
    <property type="protein sequence ID" value="CAD6191677.1"/>
    <property type="molecule type" value="Genomic_DNA"/>
</dbReference>
<reference evidence="1" key="1">
    <citation type="submission" date="2020-10" db="EMBL/GenBank/DDBJ databases">
        <authorList>
            <person name="Kikuchi T."/>
        </authorList>
    </citation>
    <scope>NUCLEOTIDE SEQUENCE</scope>
    <source>
        <strain evidence="1">NKZ352</strain>
    </source>
</reference>
<gene>
    <name evidence="1" type="ORF">CAUJ_LOCUS7596</name>
</gene>
<dbReference type="AlphaFoldDB" id="A0A8S1H8R4"/>
<protein>
    <recommendedName>
        <fullName evidence="3">SXP/RAL-2 family protein Ani s 5-like cation-binding domain-containing protein</fullName>
    </recommendedName>
</protein>
<name>A0A8S1H8R4_9PELO</name>
<accession>A0A8S1H8R4</accession>
<evidence type="ECO:0000313" key="2">
    <source>
        <dbReference type="Proteomes" id="UP000835052"/>
    </source>
</evidence>
<evidence type="ECO:0000313" key="1">
    <source>
        <dbReference type="EMBL" id="CAD6191677.1"/>
    </source>
</evidence>
<sequence>MLLILATCFGMALAAPQFPGMPPRPPGPPQGDLPPGFEAVLPAETVAQLRAVHNDNSLSQMDKQIRIDRIMVNLPAEVHDRLPKPPGFSMLPADAQARLNALHRDASLDFHARQKAIRQVLESLPAEYQRLLPPPPPPPGFQHMPAPVQQALKKIYFDTSISHRERASKARELLKNLPDYSKDTQ</sequence>
<dbReference type="Proteomes" id="UP000835052">
    <property type="component" value="Unassembled WGS sequence"/>
</dbReference>
<proteinExistence type="predicted"/>
<comment type="caution">
    <text evidence="1">The sequence shown here is derived from an EMBL/GenBank/DDBJ whole genome shotgun (WGS) entry which is preliminary data.</text>
</comment>